<organism evidence="3 4">
    <name type="scientific">Salinispora arenicola</name>
    <dbReference type="NCBI Taxonomy" id="168697"/>
    <lineage>
        <taxon>Bacteria</taxon>
        <taxon>Bacillati</taxon>
        <taxon>Actinomycetota</taxon>
        <taxon>Actinomycetes</taxon>
        <taxon>Micromonosporales</taxon>
        <taxon>Micromonosporaceae</taxon>
        <taxon>Salinispora</taxon>
    </lineage>
</organism>
<reference evidence="3 4" key="1">
    <citation type="submission" date="2021-03" db="EMBL/GenBank/DDBJ databases">
        <title>Whole genome shotgun sequence of Salinispora arenicola NBRC 105043.</title>
        <authorList>
            <person name="Komaki H."/>
            <person name="Tamura T."/>
        </authorList>
    </citation>
    <scope>NUCLEOTIDE SEQUENCE [LARGE SCALE GENOMIC DNA]</scope>
    <source>
        <strain evidence="3 4">NBRC 105043</strain>
    </source>
</reference>
<dbReference type="EMBL" id="BOQM01000018">
    <property type="protein sequence ID" value="GIM85994.1"/>
    <property type="molecule type" value="Genomic_DNA"/>
</dbReference>
<accession>A0ABQ4JV98</accession>
<name>A0ABQ4JV98_SALAC</name>
<dbReference type="Pfam" id="PF13700">
    <property type="entry name" value="DUF4158"/>
    <property type="match status" value="1"/>
</dbReference>
<keyword evidence="4" id="KW-1185">Reference proteome</keyword>
<dbReference type="GeneID" id="93769669"/>
<proteinExistence type="predicted"/>
<comment type="caution">
    <text evidence="3">The sequence shown here is derived from an EMBL/GenBank/DDBJ whole genome shotgun (WGS) entry which is preliminary data.</text>
</comment>
<feature type="region of interest" description="Disordered" evidence="1">
    <location>
        <begin position="85"/>
        <end position="117"/>
    </location>
</feature>
<evidence type="ECO:0000313" key="3">
    <source>
        <dbReference type="EMBL" id="GIM85994.1"/>
    </source>
</evidence>
<gene>
    <name evidence="3" type="ORF">Sar04_27300</name>
</gene>
<evidence type="ECO:0000256" key="1">
    <source>
        <dbReference type="SAM" id="MobiDB-lite"/>
    </source>
</evidence>
<evidence type="ECO:0000313" key="4">
    <source>
        <dbReference type="Proteomes" id="UP000677457"/>
    </source>
</evidence>
<dbReference type="InterPro" id="IPR025296">
    <property type="entry name" value="DUF4158"/>
</dbReference>
<feature type="domain" description="DUF4158" evidence="2">
    <location>
        <begin position="8"/>
        <end position="74"/>
    </location>
</feature>
<protein>
    <recommendedName>
        <fullName evidence="2">DUF4158 domain-containing protein</fullName>
    </recommendedName>
</protein>
<evidence type="ECO:0000259" key="2">
    <source>
        <dbReference type="Pfam" id="PF13700"/>
    </source>
</evidence>
<sequence>MSRSPLDLDDLVEHWTLLPDEVDLVVRRHGATRLLFAAWLKFTRHGRFPRGRSELHDDAVVFLARQLKVSAGVIGLVEWDGPAERHRADGGLGTTPSGEGVVRLRTRPAARSRWSPG</sequence>
<dbReference type="RefSeq" id="WP_018791674.1">
    <property type="nucleotide sequence ID" value="NZ_BOQM01000018.1"/>
</dbReference>
<dbReference type="Proteomes" id="UP000677457">
    <property type="component" value="Unassembled WGS sequence"/>
</dbReference>